<dbReference type="Pfam" id="PF07676">
    <property type="entry name" value="PD40"/>
    <property type="match status" value="3"/>
</dbReference>
<dbReference type="SUPFAM" id="SSF48452">
    <property type="entry name" value="TPR-like"/>
    <property type="match status" value="1"/>
</dbReference>
<dbReference type="RefSeq" id="WP_379900329.1">
    <property type="nucleotide sequence ID" value="NZ_JBHULM010000001.1"/>
</dbReference>
<keyword evidence="2 4" id="KW-0472">Membrane</keyword>
<dbReference type="InterPro" id="IPR011659">
    <property type="entry name" value="WD40"/>
</dbReference>
<reference evidence="8" key="1">
    <citation type="journal article" date="2019" name="Int. J. Syst. Evol. Microbiol.">
        <title>The Global Catalogue of Microorganisms (GCM) 10K type strain sequencing project: providing services to taxonomists for standard genome sequencing and annotation.</title>
        <authorList>
            <consortium name="The Broad Institute Genomics Platform"/>
            <consortium name="The Broad Institute Genome Sequencing Center for Infectious Disease"/>
            <person name="Wu L."/>
            <person name="Ma J."/>
        </authorList>
    </citation>
    <scope>NUCLEOTIDE SEQUENCE [LARGE SCALE GENOMIC DNA]</scope>
    <source>
        <strain evidence="8">KCTC 42808</strain>
    </source>
</reference>
<dbReference type="InterPro" id="IPR011990">
    <property type="entry name" value="TPR-like_helical_dom_sf"/>
</dbReference>
<dbReference type="Gene3D" id="2.120.10.30">
    <property type="entry name" value="TolB, C-terminal domain"/>
    <property type="match status" value="1"/>
</dbReference>
<dbReference type="InterPro" id="IPR050330">
    <property type="entry name" value="Bact_OuterMem_StrucFunc"/>
</dbReference>
<accession>A0ABW5JWS3</accession>
<dbReference type="InterPro" id="IPR011042">
    <property type="entry name" value="6-blade_b-propeller_TolB-like"/>
</dbReference>
<comment type="caution">
    <text evidence="7">The sequence shown here is derived from an EMBL/GenBank/DDBJ whole genome shotgun (WGS) entry which is preliminary data.</text>
</comment>
<evidence type="ECO:0000256" key="4">
    <source>
        <dbReference type="PROSITE-ProRule" id="PRU00473"/>
    </source>
</evidence>
<dbReference type="PROSITE" id="PS51123">
    <property type="entry name" value="OMPA_2"/>
    <property type="match status" value="1"/>
</dbReference>
<keyword evidence="5" id="KW-0732">Signal</keyword>
<protein>
    <submittedName>
        <fullName evidence="7">OmpA family protein</fullName>
    </submittedName>
</protein>
<evidence type="ECO:0000256" key="2">
    <source>
        <dbReference type="ARBA" id="ARBA00023136"/>
    </source>
</evidence>
<dbReference type="CDD" id="cd07185">
    <property type="entry name" value="OmpA_C-like"/>
    <property type="match status" value="1"/>
</dbReference>
<dbReference type="EMBL" id="JBHULM010000001">
    <property type="protein sequence ID" value="MFD2541043.1"/>
    <property type="molecule type" value="Genomic_DNA"/>
</dbReference>
<proteinExistence type="predicted"/>
<dbReference type="InterPro" id="IPR006665">
    <property type="entry name" value="OmpA-like"/>
</dbReference>
<gene>
    <name evidence="7" type="ORF">ACFSSB_01820</name>
</gene>
<dbReference type="InterPro" id="IPR006664">
    <property type="entry name" value="OMP_bac"/>
</dbReference>
<keyword evidence="3" id="KW-0998">Cell outer membrane</keyword>
<feature type="chain" id="PRO_5045930032" evidence="5">
    <location>
        <begin position="25"/>
        <end position="642"/>
    </location>
</feature>
<evidence type="ECO:0000256" key="3">
    <source>
        <dbReference type="ARBA" id="ARBA00023237"/>
    </source>
</evidence>
<dbReference type="PANTHER" id="PTHR30329">
    <property type="entry name" value="STATOR ELEMENT OF FLAGELLAR MOTOR COMPLEX"/>
    <property type="match status" value="1"/>
</dbReference>
<feature type="signal peptide" evidence="5">
    <location>
        <begin position="1"/>
        <end position="24"/>
    </location>
</feature>
<dbReference type="Gene3D" id="2.60.40.1120">
    <property type="entry name" value="Carboxypeptidase-like, regulatory domain"/>
    <property type="match status" value="1"/>
</dbReference>
<keyword evidence="8" id="KW-1185">Reference proteome</keyword>
<evidence type="ECO:0000313" key="7">
    <source>
        <dbReference type="EMBL" id="MFD2541043.1"/>
    </source>
</evidence>
<dbReference type="SUPFAM" id="SSF82171">
    <property type="entry name" value="DPP6 N-terminal domain-like"/>
    <property type="match status" value="1"/>
</dbReference>
<dbReference type="Gene3D" id="1.25.40.10">
    <property type="entry name" value="Tetratricopeptide repeat domain"/>
    <property type="match status" value="1"/>
</dbReference>
<comment type="subcellular location">
    <subcellularLocation>
        <location evidence="1">Cell outer membrane</location>
    </subcellularLocation>
</comment>
<name>A0ABW5JWS3_9FLAO</name>
<dbReference type="Proteomes" id="UP001597467">
    <property type="component" value="Unassembled WGS sequence"/>
</dbReference>
<feature type="domain" description="OmpA-like" evidence="6">
    <location>
        <begin position="521"/>
        <end position="642"/>
    </location>
</feature>
<dbReference type="InterPro" id="IPR036737">
    <property type="entry name" value="OmpA-like_sf"/>
</dbReference>
<evidence type="ECO:0000256" key="1">
    <source>
        <dbReference type="ARBA" id="ARBA00004442"/>
    </source>
</evidence>
<evidence type="ECO:0000259" key="6">
    <source>
        <dbReference type="PROSITE" id="PS51123"/>
    </source>
</evidence>
<dbReference type="SUPFAM" id="SSF49478">
    <property type="entry name" value="Cna protein B-type domain"/>
    <property type="match status" value="1"/>
</dbReference>
<sequence length="642" mass="73336">MKTKFILILLVLSNTMLFSQVKVADNFFRDYAYIKASELYEAAVKKGDSSEHVLTRLGDCYYNNSNSEKAALWYGKAVNKYNKISPEYIYKYIQSLRSMGDYEGANDWISKFKELQASDKRANDFEIMDLTKYQELSSTEGKYVTFNPLEINTEYSEFGGFIHEDTFYYASTKVTGEGNNAKIYKWNEEPYLDIFKGTITYDAENATIEDIKALSDDVNTEFHEASIAITNDGKTMYFTRDNINKRKKISYDDEGTSYLKIYKASKIGEKWSNVVELPFNDKIHSTGHPALSPDNKTLYFVSDREGGLGSTDIYSVEIKESGTYGEPINLGSKINTPGRDMFPYVAKDSTFYFSSDGHISLGLLDVFKSNMLQVKDKDSITEPQNLGAPFNSRFDDFAFFINSDEQTGFISSNREEGSGSDDIYQFGTYLCKQVIKGIVKDKSNMLPIPEAKVKLLDETGKELEEVIADENGAFEFEVECEKKYTIIGQKLDYRDDIQDVETTNVPDEEQIQDLLLTPFIVNNEIVINPIFFDYDKSNIRPDAAYELENIVTVMKNHPKMHIKIESHTDSRGRDAYNEKLSDRRAKSTRDYIISRGITSNRIDSAIGYGEYQLINECGNGVKCSEAKHQENRRSKFIITNEY</sequence>
<dbReference type="Gene3D" id="3.30.1330.60">
    <property type="entry name" value="OmpA-like domain"/>
    <property type="match status" value="1"/>
</dbReference>
<dbReference type="PRINTS" id="PR01021">
    <property type="entry name" value="OMPADOMAIN"/>
</dbReference>
<dbReference type="SUPFAM" id="SSF103088">
    <property type="entry name" value="OmpA-like"/>
    <property type="match status" value="1"/>
</dbReference>
<organism evidence="7 8">
    <name type="scientific">Lacinutrix gracilariae</name>
    <dbReference type="NCBI Taxonomy" id="1747198"/>
    <lineage>
        <taxon>Bacteria</taxon>
        <taxon>Pseudomonadati</taxon>
        <taxon>Bacteroidota</taxon>
        <taxon>Flavobacteriia</taxon>
        <taxon>Flavobacteriales</taxon>
        <taxon>Flavobacteriaceae</taxon>
        <taxon>Lacinutrix</taxon>
    </lineage>
</organism>
<evidence type="ECO:0000256" key="5">
    <source>
        <dbReference type="SAM" id="SignalP"/>
    </source>
</evidence>
<evidence type="ECO:0000313" key="8">
    <source>
        <dbReference type="Proteomes" id="UP001597467"/>
    </source>
</evidence>
<dbReference type="PANTHER" id="PTHR30329:SF21">
    <property type="entry name" value="LIPOPROTEIN YIAD-RELATED"/>
    <property type="match status" value="1"/>
</dbReference>
<dbReference type="Pfam" id="PF00691">
    <property type="entry name" value="OmpA"/>
    <property type="match status" value="1"/>
</dbReference>